<dbReference type="GO" id="GO:0004672">
    <property type="term" value="F:protein kinase activity"/>
    <property type="evidence" value="ECO:0007669"/>
    <property type="project" value="InterPro"/>
</dbReference>
<feature type="repeat" description="WD" evidence="3">
    <location>
        <begin position="996"/>
        <end position="1028"/>
    </location>
</feature>
<reference evidence="6 7" key="1">
    <citation type="submission" date="2019-11" db="EMBL/GenBank/DDBJ databases">
        <title>Comparative genomics of hydrocarbon-degrading Desulfosarcina strains.</title>
        <authorList>
            <person name="Watanabe M."/>
            <person name="Kojima H."/>
            <person name="Fukui M."/>
        </authorList>
    </citation>
    <scope>NUCLEOTIDE SEQUENCE [LARGE SCALE GENOMIC DNA]</scope>
    <source>
        <strain evidence="7">oXyS1</strain>
    </source>
</reference>
<keyword evidence="4" id="KW-1133">Transmembrane helix</keyword>
<keyword evidence="1 3" id="KW-0853">WD repeat</keyword>
<dbReference type="InterPro" id="IPR053299">
    <property type="entry name" value="ASTRA_WD_repeat"/>
</dbReference>
<name>A0A5K8AFD3_9BACT</name>
<feature type="repeat" description="WD" evidence="3">
    <location>
        <begin position="870"/>
        <end position="911"/>
    </location>
</feature>
<dbReference type="EMBL" id="AP021879">
    <property type="protein sequence ID" value="BBO91281.1"/>
    <property type="molecule type" value="Genomic_DNA"/>
</dbReference>
<keyword evidence="4" id="KW-0472">Membrane</keyword>
<dbReference type="RefSeq" id="WP_155312223.1">
    <property type="nucleotide sequence ID" value="NZ_AP021879.1"/>
</dbReference>
<dbReference type="Pfam" id="PF00069">
    <property type="entry name" value="Pkinase"/>
    <property type="match status" value="1"/>
</dbReference>
<keyword evidence="7" id="KW-1185">Reference proteome</keyword>
<evidence type="ECO:0000256" key="3">
    <source>
        <dbReference type="PROSITE-ProRule" id="PRU00221"/>
    </source>
</evidence>
<feature type="repeat" description="WD" evidence="3">
    <location>
        <begin position="828"/>
        <end position="869"/>
    </location>
</feature>
<dbReference type="PROSITE" id="PS50294">
    <property type="entry name" value="WD_REPEATS_REGION"/>
    <property type="match status" value="10"/>
</dbReference>
<dbReference type="AlphaFoldDB" id="A0A5K8AFD3"/>
<dbReference type="CDD" id="cd00200">
    <property type="entry name" value="WD40"/>
    <property type="match status" value="2"/>
</dbReference>
<feature type="domain" description="Protein kinase" evidence="5">
    <location>
        <begin position="71"/>
        <end position="327"/>
    </location>
</feature>
<dbReference type="Proteomes" id="UP000422108">
    <property type="component" value="Chromosome"/>
</dbReference>
<dbReference type="SMART" id="SM00320">
    <property type="entry name" value="WD40"/>
    <property type="match status" value="11"/>
</dbReference>
<dbReference type="PROSITE" id="PS00678">
    <property type="entry name" value="WD_REPEATS_1"/>
    <property type="match status" value="7"/>
</dbReference>
<dbReference type="Gene3D" id="3.30.200.20">
    <property type="entry name" value="Phosphorylase Kinase, domain 1"/>
    <property type="match status" value="1"/>
</dbReference>
<dbReference type="PROSITE" id="PS50082">
    <property type="entry name" value="WD_REPEATS_2"/>
    <property type="match status" value="11"/>
</dbReference>
<feature type="repeat" description="WD" evidence="3">
    <location>
        <begin position="912"/>
        <end position="953"/>
    </location>
</feature>
<accession>A0A5K8AFD3</accession>
<dbReference type="Gene3D" id="1.10.510.10">
    <property type="entry name" value="Transferase(Phosphotransferase) domain 1"/>
    <property type="match status" value="1"/>
</dbReference>
<evidence type="ECO:0000313" key="6">
    <source>
        <dbReference type="EMBL" id="BBO91281.1"/>
    </source>
</evidence>
<dbReference type="SUPFAM" id="SSF56112">
    <property type="entry name" value="Protein kinase-like (PK-like)"/>
    <property type="match status" value="1"/>
</dbReference>
<dbReference type="PROSITE" id="PS00108">
    <property type="entry name" value="PROTEIN_KINASE_ST"/>
    <property type="match status" value="1"/>
</dbReference>
<feature type="repeat" description="WD" evidence="3">
    <location>
        <begin position="954"/>
        <end position="995"/>
    </location>
</feature>
<evidence type="ECO:0000256" key="1">
    <source>
        <dbReference type="ARBA" id="ARBA00022574"/>
    </source>
</evidence>
<dbReference type="CDD" id="cd14014">
    <property type="entry name" value="STKc_PknB_like"/>
    <property type="match status" value="1"/>
</dbReference>
<protein>
    <recommendedName>
        <fullName evidence="5">Protein kinase domain-containing protein</fullName>
    </recommendedName>
</protein>
<gene>
    <name evidence="6" type="ORF">DSCOOX_44610</name>
</gene>
<feature type="repeat" description="WD" evidence="3">
    <location>
        <begin position="744"/>
        <end position="785"/>
    </location>
</feature>
<dbReference type="Gene3D" id="2.130.10.10">
    <property type="entry name" value="YVTN repeat-like/Quinoprotein amine dehydrogenase"/>
    <property type="match status" value="5"/>
</dbReference>
<dbReference type="Pfam" id="PF00400">
    <property type="entry name" value="WD40"/>
    <property type="match status" value="10"/>
</dbReference>
<dbReference type="PRINTS" id="PR00320">
    <property type="entry name" value="GPROTEINBRPT"/>
</dbReference>
<dbReference type="InterPro" id="IPR036322">
    <property type="entry name" value="WD40_repeat_dom_sf"/>
</dbReference>
<dbReference type="InterPro" id="IPR011009">
    <property type="entry name" value="Kinase-like_dom_sf"/>
</dbReference>
<dbReference type="InterPro" id="IPR015943">
    <property type="entry name" value="WD40/YVTN_repeat-like_dom_sf"/>
</dbReference>
<dbReference type="SMART" id="SM00220">
    <property type="entry name" value="S_TKc"/>
    <property type="match status" value="1"/>
</dbReference>
<evidence type="ECO:0000259" key="5">
    <source>
        <dbReference type="PROSITE" id="PS50011"/>
    </source>
</evidence>
<feature type="repeat" description="WD" evidence="3">
    <location>
        <begin position="576"/>
        <end position="617"/>
    </location>
</feature>
<dbReference type="InterPro" id="IPR000719">
    <property type="entry name" value="Prot_kinase_dom"/>
</dbReference>
<dbReference type="GO" id="GO:0005524">
    <property type="term" value="F:ATP binding"/>
    <property type="evidence" value="ECO:0007669"/>
    <property type="project" value="InterPro"/>
</dbReference>
<dbReference type="SUPFAM" id="SSF50978">
    <property type="entry name" value="WD40 repeat-like"/>
    <property type="match status" value="2"/>
</dbReference>
<evidence type="ECO:0000256" key="2">
    <source>
        <dbReference type="ARBA" id="ARBA00022737"/>
    </source>
</evidence>
<dbReference type="PANTHER" id="PTHR44156">
    <property type="entry name" value="SUPERNUMERARY LIMBS, ISOFORM B-RELATED"/>
    <property type="match status" value="1"/>
</dbReference>
<proteinExistence type="predicted"/>
<dbReference type="InterPro" id="IPR008271">
    <property type="entry name" value="Ser/Thr_kinase_AS"/>
</dbReference>
<evidence type="ECO:0000313" key="7">
    <source>
        <dbReference type="Proteomes" id="UP000422108"/>
    </source>
</evidence>
<keyword evidence="4" id="KW-0812">Transmembrane</keyword>
<sequence length="1041" mass="114283">MSAKSAEAHILWQTCKTIPTCVLAQSDAEIDPQQLQPPPPARPLLPHNARLMIRRCMIGGTDEPTLHPLEYRLKDKIGQGACGLVYAADQNTIDREVAIKVIRPEMANDDWIKSLFLSEAVVTGDLDHPNIVPVYDLGIDQEQRLFYTMKKIQGTSWNQVLTGKTEIENIDILLRVCDAVAFSHAKGVIHRDLKPHNIMLGDYGEVLVMDWGVAVSTSANGKAEVLTPLSSQAGTPVYMAPEMADANASRVNHLSDIYLLGGILYEIETGLTPHRASNLKECLRKVAANVIQPTDKQSELIDIALKAMATDPSQRYQSVAEFSQAIRDYQAHAQSIELCKRAAEIHAGANISHAYRDYQLALFSYENALLMWPENGQASAAKNAVNLDYAGAAFGNDDFDLAISLLDSGNDAHQALLSKALAARQQRHSHQKHLRWLKIASLTLVLVILVLVTTGLLIVNAQKNRAVSAEKQMRIAQTQALQEYYYSAIALASRKLGDQLYSQARTLLRKLPENLRGWEWGRLMRRCALDLATFKGHDQPVVAVAFSPDERHFVTADRGGIIKLWSRASGQDIRTYFGISGKIDDLRFSADNRQLLAVTSDGLMNSWDIASGVMDQTGYGDRGNDACLFHSPDSVFFIKRTLENTALIQTAKNNQPVCRLDGHSGAVYSASFSADNGRVVTGSADKSAIVWEIPSGLPLIRLEGHSGSVQAVQFSPSGRYILTGSADTTAKLWDATLNRNKIQLDGHRSFVSGVAFSPDNRKLATSSHDGTVKVWNIADQTVAATLTGHHGRVEAVSFSPDGQFLLSGGADNKAILWRIDTGAVVSIFEGHTHSVAAVDFSPDGKSAATGSWDRTIKLWDLTTHREKATWKGHQDAVIAIRFSPDGRWLLSGGKDRTARLWDTRTGTTVRVLKAHTASVYAVAFSRDSRRMATASWDKTVKIWDTSTGRRLQTLTGHSGSIYAVRFADNGRRVISAGWDRSIKIWDARSGQELLEMRGHSAPIVALAVSPDERMIATGGHDNTAIIWEADPYIDDPLAINK</sequence>
<dbReference type="PROSITE" id="PS50011">
    <property type="entry name" value="PROTEIN_KINASE_DOM"/>
    <property type="match status" value="1"/>
</dbReference>
<feature type="repeat" description="WD" evidence="3">
    <location>
        <begin position="786"/>
        <end position="827"/>
    </location>
</feature>
<feature type="repeat" description="WD" evidence="3">
    <location>
        <begin position="660"/>
        <end position="701"/>
    </location>
</feature>
<dbReference type="InterPro" id="IPR001680">
    <property type="entry name" value="WD40_rpt"/>
</dbReference>
<feature type="transmembrane region" description="Helical" evidence="4">
    <location>
        <begin position="436"/>
        <end position="459"/>
    </location>
</feature>
<dbReference type="InterPro" id="IPR019775">
    <property type="entry name" value="WD40_repeat_CS"/>
</dbReference>
<feature type="repeat" description="WD" evidence="3">
    <location>
        <begin position="702"/>
        <end position="734"/>
    </location>
</feature>
<dbReference type="InterPro" id="IPR020472">
    <property type="entry name" value="WD40_PAC1"/>
</dbReference>
<organism evidence="6 7">
    <name type="scientific">Desulfosarcina ovata subsp. ovata</name>
    <dbReference type="NCBI Taxonomy" id="2752305"/>
    <lineage>
        <taxon>Bacteria</taxon>
        <taxon>Pseudomonadati</taxon>
        <taxon>Thermodesulfobacteriota</taxon>
        <taxon>Desulfobacteria</taxon>
        <taxon>Desulfobacterales</taxon>
        <taxon>Desulfosarcinaceae</taxon>
        <taxon>Desulfosarcina</taxon>
    </lineage>
</organism>
<keyword evidence="2" id="KW-0677">Repeat</keyword>
<feature type="repeat" description="WD" evidence="3">
    <location>
        <begin position="534"/>
        <end position="575"/>
    </location>
</feature>
<evidence type="ECO:0000256" key="4">
    <source>
        <dbReference type="SAM" id="Phobius"/>
    </source>
</evidence>